<proteinExistence type="predicted"/>
<keyword evidence="3" id="KW-1185">Reference proteome</keyword>
<evidence type="ECO:0000313" key="2">
    <source>
        <dbReference type="EMBL" id="WGD39734.1"/>
    </source>
</evidence>
<evidence type="ECO:0000313" key="3">
    <source>
        <dbReference type="Proteomes" id="UP001216440"/>
    </source>
</evidence>
<protein>
    <submittedName>
        <fullName evidence="2">Uncharacterized protein</fullName>
    </submittedName>
</protein>
<accession>A0ABY8JWY7</accession>
<reference evidence="2 3" key="1">
    <citation type="submission" date="2023-03" db="EMBL/GenBank/DDBJ databases">
        <authorList>
            <person name="Mo P."/>
        </authorList>
    </citation>
    <scope>NUCLEOTIDE SEQUENCE [LARGE SCALE GENOMIC DNA]</scope>
    <source>
        <strain evidence="2 3">HUAS 5</strain>
    </source>
</reference>
<dbReference type="Proteomes" id="UP001216440">
    <property type="component" value="Chromosome"/>
</dbReference>
<dbReference type="RefSeq" id="WP_279332753.1">
    <property type="nucleotide sequence ID" value="NZ_CP121682.1"/>
</dbReference>
<organism evidence="2 3">
    <name type="scientific">Streptomyces cathayae</name>
    <dbReference type="NCBI Taxonomy" id="3031124"/>
    <lineage>
        <taxon>Bacteria</taxon>
        <taxon>Bacillati</taxon>
        <taxon>Actinomycetota</taxon>
        <taxon>Actinomycetes</taxon>
        <taxon>Kitasatosporales</taxon>
        <taxon>Streptomycetaceae</taxon>
        <taxon>Streptomyces</taxon>
    </lineage>
</organism>
<sequence>MARNGINKRELDKWARNVVKETNKSLERAQRRNPPRVSAQLDATAGAVPGGETTESSGYLARLLLWLDSSAKQNPSAYINVAPFVEELQLEEEDPTILALQLEQHGLVEILRAMGDTGTHVHLTDPGRVAVRQLKDLQKDRAARIRHTMDALLRWLFDTASDQTPVNPALFLATPGSYFAGTEISGTELHQALAYLTEHKLIEHIDTDPATVAITSRGVSCALSGGSVQDHINQPRPGTTYNNYMPNAKGVIMGEQQHFTQNNTDGVDPTLFAQLAGYIGQVSTTLGMSDADRVELERVAQDLHTEATSGNPEPGRLRQFATQLKDKLLEAGTTIAATMGVQMADQALAGLMQ</sequence>
<gene>
    <name evidence="2" type="ORF">PYS65_06070</name>
</gene>
<dbReference type="EMBL" id="CP121682">
    <property type="protein sequence ID" value="WGD39734.1"/>
    <property type="molecule type" value="Genomic_DNA"/>
</dbReference>
<name>A0ABY8JWY7_9ACTN</name>
<feature type="region of interest" description="Disordered" evidence="1">
    <location>
        <begin position="22"/>
        <end position="53"/>
    </location>
</feature>
<evidence type="ECO:0000256" key="1">
    <source>
        <dbReference type="SAM" id="MobiDB-lite"/>
    </source>
</evidence>